<evidence type="ECO:0000313" key="3">
    <source>
        <dbReference type="Proteomes" id="UP000237000"/>
    </source>
</evidence>
<keyword evidence="3" id="KW-1185">Reference proteome</keyword>
<evidence type="ECO:0000259" key="1">
    <source>
        <dbReference type="Pfam" id="PF13456"/>
    </source>
</evidence>
<reference evidence="3" key="1">
    <citation type="submission" date="2016-06" db="EMBL/GenBank/DDBJ databases">
        <title>Parallel loss of symbiosis genes in relatives of nitrogen-fixing non-legume Parasponia.</title>
        <authorList>
            <person name="Van Velzen R."/>
            <person name="Holmer R."/>
            <person name="Bu F."/>
            <person name="Rutten L."/>
            <person name="Van Zeijl A."/>
            <person name="Liu W."/>
            <person name="Santuari L."/>
            <person name="Cao Q."/>
            <person name="Sharma T."/>
            <person name="Shen D."/>
            <person name="Roswanjaya Y."/>
            <person name="Wardhani T."/>
            <person name="Kalhor M.S."/>
            <person name="Jansen J."/>
            <person name="Van den Hoogen J."/>
            <person name="Gungor B."/>
            <person name="Hartog M."/>
            <person name="Hontelez J."/>
            <person name="Verver J."/>
            <person name="Yang W.-C."/>
            <person name="Schijlen E."/>
            <person name="Repin R."/>
            <person name="Schilthuizen M."/>
            <person name="Schranz E."/>
            <person name="Heidstra R."/>
            <person name="Miyata K."/>
            <person name="Fedorova E."/>
            <person name="Kohlen W."/>
            <person name="Bisseling T."/>
            <person name="Smit S."/>
            <person name="Geurts R."/>
        </authorList>
    </citation>
    <scope>NUCLEOTIDE SEQUENCE [LARGE SCALE GENOMIC DNA]</scope>
    <source>
        <strain evidence="3">cv. RG33-2</strain>
    </source>
</reference>
<comment type="caution">
    <text evidence="2">The sequence shown here is derived from an EMBL/GenBank/DDBJ whole genome shotgun (WGS) entry which is preliminary data.</text>
</comment>
<feature type="domain" description="RNase H type-1" evidence="1">
    <location>
        <begin position="28"/>
        <end position="102"/>
    </location>
</feature>
<dbReference type="OrthoDB" id="993362at2759"/>
<dbReference type="InParanoid" id="A0A2P5ADT2"/>
<gene>
    <name evidence="2" type="ORF">TorRG33x02_352810</name>
</gene>
<dbReference type="AlphaFoldDB" id="A0A2P5ADT2"/>
<dbReference type="InterPro" id="IPR002156">
    <property type="entry name" value="RNaseH_domain"/>
</dbReference>
<name>A0A2P5ADT2_TREOI</name>
<dbReference type="GO" id="GO:0004523">
    <property type="term" value="F:RNA-DNA hybrid ribonuclease activity"/>
    <property type="evidence" value="ECO:0007669"/>
    <property type="project" value="InterPro"/>
</dbReference>
<sequence>MLSALDVQLGANRLEHWNSLLPRGNKFNVDAVVRTSFTVSAAIARDETGTIIGMLTEKWNFSDPALGEAAAILTATKLTRMLGARFVVIGSDSSIVINSLVNNDSVIIDGYFIIHLNHVT</sequence>
<organism evidence="2 3">
    <name type="scientific">Trema orientale</name>
    <name type="common">Charcoal tree</name>
    <name type="synonym">Celtis orientalis</name>
    <dbReference type="NCBI Taxonomy" id="63057"/>
    <lineage>
        <taxon>Eukaryota</taxon>
        <taxon>Viridiplantae</taxon>
        <taxon>Streptophyta</taxon>
        <taxon>Embryophyta</taxon>
        <taxon>Tracheophyta</taxon>
        <taxon>Spermatophyta</taxon>
        <taxon>Magnoliopsida</taxon>
        <taxon>eudicotyledons</taxon>
        <taxon>Gunneridae</taxon>
        <taxon>Pentapetalae</taxon>
        <taxon>rosids</taxon>
        <taxon>fabids</taxon>
        <taxon>Rosales</taxon>
        <taxon>Cannabaceae</taxon>
        <taxon>Trema</taxon>
    </lineage>
</organism>
<dbReference type="Pfam" id="PF13456">
    <property type="entry name" value="RVT_3"/>
    <property type="match status" value="1"/>
</dbReference>
<dbReference type="GO" id="GO:0003676">
    <property type="term" value="F:nucleic acid binding"/>
    <property type="evidence" value="ECO:0007669"/>
    <property type="project" value="InterPro"/>
</dbReference>
<evidence type="ECO:0000313" key="2">
    <source>
        <dbReference type="EMBL" id="PON34701.1"/>
    </source>
</evidence>
<proteinExistence type="predicted"/>
<dbReference type="EMBL" id="JXTC01000920">
    <property type="protein sequence ID" value="PON34701.1"/>
    <property type="molecule type" value="Genomic_DNA"/>
</dbReference>
<dbReference type="Proteomes" id="UP000237000">
    <property type="component" value="Unassembled WGS sequence"/>
</dbReference>
<protein>
    <recommendedName>
        <fullName evidence="1">RNase H type-1 domain-containing protein</fullName>
    </recommendedName>
</protein>
<accession>A0A2P5ADT2</accession>